<evidence type="ECO:0000313" key="1">
    <source>
        <dbReference type="EMBL" id="JAE28200.1"/>
    </source>
</evidence>
<protein>
    <submittedName>
        <fullName evidence="1">Uncharacterized protein</fullName>
    </submittedName>
</protein>
<dbReference type="AlphaFoldDB" id="A0A0A9GT58"/>
<sequence>MGAHQHYLQQKYQAWKIPHSRLPAYHQFSCADIQQNSVRM</sequence>
<accession>A0A0A9GT58</accession>
<dbReference type="EMBL" id="GBRH01169696">
    <property type="protein sequence ID" value="JAE28200.1"/>
    <property type="molecule type" value="Transcribed_RNA"/>
</dbReference>
<reference evidence="1" key="1">
    <citation type="submission" date="2014-09" db="EMBL/GenBank/DDBJ databases">
        <authorList>
            <person name="Magalhaes I.L.F."/>
            <person name="Oliveira U."/>
            <person name="Santos F.R."/>
            <person name="Vidigal T.H.D.A."/>
            <person name="Brescovit A.D."/>
            <person name="Santos A.J."/>
        </authorList>
    </citation>
    <scope>NUCLEOTIDE SEQUENCE</scope>
    <source>
        <tissue evidence="1">Shoot tissue taken approximately 20 cm above the soil surface</tissue>
    </source>
</reference>
<reference evidence="1" key="2">
    <citation type="journal article" date="2015" name="Data Brief">
        <title>Shoot transcriptome of the giant reed, Arundo donax.</title>
        <authorList>
            <person name="Barrero R.A."/>
            <person name="Guerrero F.D."/>
            <person name="Moolhuijzen P."/>
            <person name="Goolsby J.A."/>
            <person name="Tidwell J."/>
            <person name="Bellgard S.E."/>
            <person name="Bellgard M.I."/>
        </authorList>
    </citation>
    <scope>NUCLEOTIDE SEQUENCE</scope>
    <source>
        <tissue evidence="1">Shoot tissue taken approximately 20 cm above the soil surface</tissue>
    </source>
</reference>
<proteinExistence type="predicted"/>
<organism evidence="1">
    <name type="scientific">Arundo donax</name>
    <name type="common">Giant reed</name>
    <name type="synonym">Donax arundinaceus</name>
    <dbReference type="NCBI Taxonomy" id="35708"/>
    <lineage>
        <taxon>Eukaryota</taxon>
        <taxon>Viridiplantae</taxon>
        <taxon>Streptophyta</taxon>
        <taxon>Embryophyta</taxon>
        <taxon>Tracheophyta</taxon>
        <taxon>Spermatophyta</taxon>
        <taxon>Magnoliopsida</taxon>
        <taxon>Liliopsida</taxon>
        <taxon>Poales</taxon>
        <taxon>Poaceae</taxon>
        <taxon>PACMAD clade</taxon>
        <taxon>Arundinoideae</taxon>
        <taxon>Arundineae</taxon>
        <taxon>Arundo</taxon>
    </lineage>
</organism>
<name>A0A0A9GT58_ARUDO</name>